<evidence type="ECO:0000256" key="1">
    <source>
        <dbReference type="SAM" id="Phobius"/>
    </source>
</evidence>
<protein>
    <submittedName>
        <fullName evidence="2">Uncharacterized protein</fullName>
    </submittedName>
</protein>
<dbReference type="EMBL" id="SJPV01000018">
    <property type="protein sequence ID" value="TWU31169.1"/>
    <property type="molecule type" value="Genomic_DNA"/>
</dbReference>
<organism evidence="2 3">
    <name type="scientific">Novipirellula artificiosorum</name>
    <dbReference type="NCBI Taxonomy" id="2528016"/>
    <lineage>
        <taxon>Bacteria</taxon>
        <taxon>Pseudomonadati</taxon>
        <taxon>Planctomycetota</taxon>
        <taxon>Planctomycetia</taxon>
        <taxon>Pirellulales</taxon>
        <taxon>Pirellulaceae</taxon>
        <taxon>Novipirellula</taxon>
    </lineage>
</organism>
<accession>A0A5C6D8I8</accession>
<name>A0A5C6D8I8_9BACT</name>
<comment type="caution">
    <text evidence="2">The sequence shown here is derived from an EMBL/GenBank/DDBJ whole genome shotgun (WGS) entry which is preliminary data.</text>
</comment>
<proteinExistence type="predicted"/>
<dbReference type="PANTHER" id="PTHR31061">
    <property type="entry name" value="LD22376P"/>
    <property type="match status" value="1"/>
</dbReference>
<gene>
    <name evidence="2" type="ORF">Poly41_63600</name>
</gene>
<reference evidence="2 3" key="1">
    <citation type="submission" date="2019-02" db="EMBL/GenBank/DDBJ databases">
        <title>Deep-cultivation of Planctomycetes and their phenomic and genomic characterization uncovers novel biology.</title>
        <authorList>
            <person name="Wiegand S."/>
            <person name="Jogler M."/>
            <person name="Boedeker C."/>
            <person name="Pinto D."/>
            <person name="Vollmers J."/>
            <person name="Rivas-Marin E."/>
            <person name="Kohn T."/>
            <person name="Peeters S.H."/>
            <person name="Heuer A."/>
            <person name="Rast P."/>
            <person name="Oberbeckmann S."/>
            <person name="Bunk B."/>
            <person name="Jeske O."/>
            <person name="Meyerdierks A."/>
            <person name="Storesund J.E."/>
            <person name="Kallscheuer N."/>
            <person name="Luecker S."/>
            <person name="Lage O.M."/>
            <person name="Pohl T."/>
            <person name="Merkel B.J."/>
            <person name="Hornburger P."/>
            <person name="Mueller R.-W."/>
            <person name="Bruemmer F."/>
            <person name="Labrenz M."/>
            <person name="Spormann A.M."/>
            <person name="Op Den Camp H."/>
            <person name="Overmann J."/>
            <person name="Amann R."/>
            <person name="Jetten M.S.M."/>
            <person name="Mascher T."/>
            <person name="Medema M.H."/>
            <person name="Devos D.P."/>
            <person name="Kaster A.-K."/>
            <person name="Ovreas L."/>
            <person name="Rohde M."/>
            <person name="Galperin M.Y."/>
            <person name="Jogler C."/>
        </authorList>
    </citation>
    <scope>NUCLEOTIDE SEQUENCE [LARGE SCALE GENOMIC DNA]</scope>
    <source>
        <strain evidence="2 3">Poly41</strain>
    </source>
</reference>
<feature type="transmembrane region" description="Helical" evidence="1">
    <location>
        <begin position="68"/>
        <end position="90"/>
    </location>
</feature>
<feature type="transmembrane region" description="Helical" evidence="1">
    <location>
        <begin position="305"/>
        <end position="324"/>
    </location>
</feature>
<keyword evidence="3" id="KW-1185">Reference proteome</keyword>
<dbReference type="AlphaFoldDB" id="A0A5C6D8I8"/>
<keyword evidence="1" id="KW-0472">Membrane</keyword>
<feature type="transmembrane region" description="Helical" evidence="1">
    <location>
        <begin position="336"/>
        <end position="357"/>
    </location>
</feature>
<evidence type="ECO:0000313" key="3">
    <source>
        <dbReference type="Proteomes" id="UP000319143"/>
    </source>
</evidence>
<dbReference type="PANTHER" id="PTHR31061:SF24">
    <property type="entry name" value="LD22376P"/>
    <property type="match status" value="1"/>
</dbReference>
<feature type="transmembrane region" description="Helical" evidence="1">
    <location>
        <begin position="377"/>
        <end position="398"/>
    </location>
</feature>
<feature type="transmembrane region" description="Helical" evidence="1">
    <location>
        <begin position="244"/>
        <end position="262"/>
    </location>
</feature>
<feature type="transmembrane region" description="Helical" evidence="1">
    <location>
        <begin position="163"/>
        <end position="182"/>
    </location>
</feature>
<sequence length="406" mass="45392">MSSDASKSHTVLTPEPAAAPTRLASLDAYRGAIMLLMASGGLGLAEIAKEFPDSSVWQLLGHQTDHVQWAGCVLWDLIQPAFMFMVGIALPWSLSSRSARGQSYKIMLAHALWRSLLLVLLAVFLSSAWSKQTDWVFTNVLAQIGLGYPLLFLLAFTKSRTTWIAAFSILIVYWLVFALYPLPPAGFDWQAVGVPAEWSWLTGFAAHWEKNANFASNFDTWFLNLFPRDEAFTFNRGGYTTLNFVPSLATMTFGLLAGRLLRSDLPLTGKLMRLVLAGLLGIALGLVLDLTGICPIVKRIWTPAWTLYSTGFVAMMLAVFVALVDGLGFKRLAFPLIIVGLNPITLYCLFQLSTSFIRTQLQIHLGQDIFTIFGDLWIPMMKRASVLLVLWLIILWMYRRKVFLRL</sequence>
<feature type="transmembrane region" description="Helical" evidence="1">
    <location>
        <begin position="135"/>
        <end position="156"/>
    </location>
</feature>
<feature type="transmembrane region" description="Helical" evidence="1">
    <location>
        <begin position="111"/>
        <end position="129"/>
    </location>
</feature>
<dbReference type="Proteomes" id="UP000319143">
    <property type="component" value="Unassembled WGS sequence"/>
</dbReference>
<keyword evidence="1" id="KW-1133">Transmembrane helix</keyword>
<keyword evidence="1" id="KW-0812">Transmembrane</keyword>
<feature type="transmembrane region" description="Helical" evidence="1">
    <location>
        <begin position="274"/>
        <end position="293"/>
    </location>
</feature>
<evidence type="ECO:0000313" key="2">
    <source>
        <dbReference type="EMBL" id="TWU31169.1"/>
    </source>
</evidence>